<sequence>MDHMMKFDKLTMEIAAMEDGLNDQEMIVILLGSLPVDFDPIVRILESMPGIDLISAKGTLQREWERMQNRESSEVALQATRGRISKKKYQRHPGTLGEEFNGKCFQCGKRGHRKNECRTRLQ</sequence>
<dbReference type="EMBL" id="FR824069">
    <property type="protein sequence ID" value="CCA16692.1"/>
    <property type="molecule type" value="Genomic_DNA"/>
</dbReference>
<dbReference type="AlphaFoldDB" id="F0W6E8"/>
<dbReference type="Pfam" id="PF00098">
    <property type="entry name" value="zf-CCHC"/>
    <property type="match status" value="1"/>
</dbReference>
<dbReference type="SUPFAM" id="SSF57756">
    <property type="entry name" value="Retrovirus zinc finger-like domains"/>
    <property type="match status" value="1"/>
</dbReference>
<keyword evidence="1" id="KW-0863">Zinc-finger</keyword>
<evidence type="ECO:0000259" key="2">
    <source>
        <dbReference type="PROSITE" id="PS50158"/>
    </source>
</evidence>
<dbReference type="InterPro" id="IPR036875">
    <property type="entry name" value="Znf_CCHC_sf"/>
</dbReference>
<dbReference type="HOGENOM" id="CLU_130674_0_0_1"/>
<reference evidence="3" key="1">
    <citation type="journal article" date="2011" name="PLoS Biol.">
        <title>Gene gain and loss during evolution of obligate parasitism in the white rust pathogen of Arabidopsis thaliana.</title>
        <authorList>
            <person name="Kemen E."/>
            <person name="Gardiner A."/>
            <person name="Schultz-Larsen T."/>
            <person name="Kemen A.C."/>
            <person name="Balmuth A.L."/>
            <person name="Robert-Seilaniantz A."/>
            <person name="Bailey K."/>
            <person name="Holub E."/>
            <person name="Studholme D.J."/>
            <person name="Maclean D."/>
            <person name="Jones J.D."/>
        </authorList>
    </citation>
    <scope>NUCLEOTIDE SEQUENCE</scope>
</reference>
<name>F0W6E8_9STRA</name>
<dbReference type="Pfam" id="PF14223">
    <property type="entry name" value="Retrotran_gag_2"/>
    <property type="match status" value="1"/>
</dbReference>
<keyword evidence="1" id="KW-0862">Zinc</keyword>
<protein>
    <submittedName>
        <fullName evidence="3">Putative polyprotein</fullName>
    </submittedName>
</protein>
<keyword evidence="1" id="KW-0479">Metal-binding</keyword>
<dbReference type="InterPro" id="IPR001878">
    <property type="entry name" value="Znf_CCHC"/>
</dbReference>
<feature type="domain" description="CCHC-type" evidence="2">
    <location>
        <begin position="103"/>
        <end position="118"/>
    </location>
</feature>
<evidence type="ECO:0000256" key="1">
    <source>
        <dbReference type="PROSITE-ProRule" id="PRU00047"/>
    </source>
</evidence>
<dbReference type="SMART" id="SM00343">
    <property type="entry name" value="ZnF_C2HC"/>
    <property type="match status" value="1"/>
</dbReference>
<evidence type="ECO:0000313" key="3">
    <source>
        <dbReference type="EMBL" id="CCA16692.1"/>
    </source>
</evidence>
<proteinExistence type="predicted"/>
<reference evidence="3" key="2">
    <citation type="submission" date="2011-02" db="EMBL/GenBank/DDBJ databases">
        <authorList>
            <person name="MacLean D."/>
        </authorList>
    </citation>
    <scope>NUCLEOTIDE SEQUENCE</scope>
</reference>
<dbReference type="PROSITE" id="PS50158">
    <property type="entry name" value="ZF_CCHC"/>
    <property type="match status" value="1"/>
</dbReference>
<organism evidence="3">
    <name type="scientific">Albugo laibachii Nc14</name>
    <dbReference type="NCBI Taxonomy" id="890382"/>
    <lineage>
        <taxon>Eukaryota</taxon>
        <taxon>Sar</taxon>
        <taxon>Stramenopiles</taxon>
        <taxon>Oomycota</taxon>
        <taxon>Peronosporomycetes</taxon>
        <taxon>Albuginales</taxon>
        <taxon>Albuginaceae</taxon>
        <taxon>Albugo</taxon>
    </lineage>
</organism>
<gene>
    <name evidence="3" type="primary">AlNc14C24G2447</name>
    <name evidence="3" type="ORF">ALNC14_028350</name>
</gene>
<dbReference type="GO" id="GO:0008270">
    <property type="term" value="F:zinc ion binding"/>
    <property type="evidence" value="ECO:0007669"/>
    <property type="project" value="UniProtKB-KW"/>
</dbReference>
<accession>F0W6E8</accession>
<dbReference type="GO" id="GO:0003676">
    <property type="term" value="F:nucleic acid binding"/>
    <property type="evidence" value="ECO:0007669"/>
    <property type="project" value="InterPro"/>
</dbReference>